<feature type="domain" description="CobW C-terminal" evidence="6">
    <location>
        <begin position="260"/>
        <end position="375"/>
    </location>
</feature>
<dbReference type="Gene3D" id="3.30.1220.10">
    <property type="entry name" value="CobW-like, C-terminal domain"/>
    <property type="match status" value="1"/>
</dbReference>
<dbReference type="PANTHER" id="PTHR43603:SF3">
    <property type="entry name" value="ZINC CHAPERONE YCIC"/>
    <property type="match status" value="1"/>
</dbReference>
<dbReference type="SMART" id="SM00833">
    <property type="entry name" value="CobW_C"/>
    <property type="match status" value="1"/>
</dbReference>
<keyword evidence="1" id="KW-0547">Nucleotide-binding</keyword>
<protein>
    <submittedName>
        <fullName evidence="7">Cobalamin biosynthesis protein CobW</fullName>
    </submittedName>
</protein>
<dbReference type="GO" id="GO:0016787">
    <property type="term" value="F:hydrolase activity"/>
    <property type="evidence" value="ECO:0007669"/>
    <property type="project" value="UniProtKB-KW"/>
</dbReference>
<dbReference type="SUPFAM" id="SSF52540">
    <property type="entry name" value="P-loop containing nucleoside triphosphate hydrolases"/>
    <property type="match status" value="1"/>
</dbReference>
<evidence type="ECO:0000256" key="4">
    <source>
        <dbReference type="ARBA" id="ARBA00034320"/>
    </source>
</evidence>
<sequence>MNNVPVTVLSGYLGSGKTTIMNNVLNNRQNLKIAVIVNDMSEINIDKDLIADGGGISRTDEKLIELSNGCICCTLREDLLKEVEYLCKKGGIDQIIIESTGISEPVPVAQTFSYMDEDMGIDLSKLCRLDTMVTVVDANRFINDIRSEDLLIDRQQGVSAEDERTIADLLIDQIEFCNVLILNKTDLVSSKELEKLITVLRKLQPEAKFISTTFGQVDIKDVLNTKRFDYETSSNSAGWLRELTNGGHAHHAPETEEYGISSMVYSRTLPFHAARFNHWLEHLDKNIVRTKGIVWLAQYNQVACLLSQAGSAIDLKPVTYWVAGMEASKQRLILKERDDVRENWDIQYGDRHTQFVIIGTDLDEEKITKELDDCLLNSTEIEQKWDTLKDPYHWSIQ</sequence>
<dbReference type="InterPro" id="IPR027417">
    <property type="entry name" value="P-loop_NTPase"/>
</dbReference>
<name>A0A9Q6HNQ4_9STAP</name>
<dbReference type="PANTHER" id="PTHR43603">
    <property type="entry name" value="COBW DOMAIN-CONTAINING PROTEIN DDB_G0274527"/>
    <property type="match status" value="1"/>
</dbReference>
<reference evidence="7 8" key="1">
    <citation type="journal article" date="2016" name="Front. Microbiol.">
        <title>Comprehensive Phylogenetic Analysis of Bovine Non-aureus Staphylococci Species Based on Whole-Genome Sequencing.</title>
        <authorList>
            <person name="Naushad S."/>
            <person name="Barkema H.W."/>
            <person name="Luby C."/>
            <person name="Condas L.A."/>
            <person name="Nobrega D.B."/>
            <person name="Carson D.A."/>
            <person name="De Buck J."/>
        </authorList>
    </citation>
    <scope>NUCLEOTIDE SEQUENCE [LARGE SCALE GENOMIC DNA]</scope>
    <source>
        <strain evidence="7 8">SNUC 1231</strain>
    </source>
</reference>
<dbReference type="RefSeq" id="WP_107545100.1">
    <property type="nucleotide sequence ID" value="NZ_PZFQ01000025.1"/>
</dbReference>
<proteinExistence type="inferred from homology"/>
<dbReference type="AlphaFoldDB" id="A0A9Q6HNQ4"/>
<dbReference type="GO" id="GO:0000166">
    <property type="term" value="F:nucleotide binding"/>
    <property type="evidence" value="ECO:0007669"/>
    <property type="project" value="UniProtKB-KW"/>
</dbReference>
<comment type="caution">
    <text evidence="7">The sequence shown here is derived from an EMBL/GenBank/DDBJ whole genome shotgun (WGS) entry which is preliminary data.</text>
</comment>
<dbReference type="Proteomes" id="UP000241960">
    <property type="component" value="Unassembled WGS sequence"/>
</dbReference>
<accession>A0A9Q6HNQ4</accession>
<dbReference type="Pfam" id="PF07683">
    <property type="entry name" value="CobW_C"/>
    <property type="match status" value="1"/>
</dbReference>
<evidence type="ECO:0000256" key="2">
    <source>
        <dbReference type="ARBA" id="ARBA00022801"/>
    </source>
</evidence>
<evidence type="ECO:0000313" key="8">
    <source>
        <dbReference type="Proteomes" id="UP000241960"/>
    </source>
</evidence>
<evidence type="ECO:0000256" key="1">
    <source>
        <dbReference type="ARBA" id="ARBA00022741"/>
    </source>
</evidence>
<dbReference type="InterPro" id="IPR011629">
    <property type="entry name" value="CobW-like_C"/>
</dbReference>
<comment type="catalytic activity">
    <reaction evidence="5">
        <text>GTP + H2O = GDP + phosphate + H(+)</text>
        <dbReference type="Rhea" id="RHEA:19669"/>
        <dbReference type="ChEBI" id="CHEBI:15377"/>
        <dbReference type="ChEBI" id="CHEBI:15378"/>
        <dbReference type="ChEBI" id="CHEBI:37565"/>
        <dbReference type="ChEBI" id="CHEBI:43474"/>
        <dbReference type="ChEBI" id="CHEBI:58189"/>
    </reaction>
    <physiologicalReaction direction="left-to-right" evidence="5">
        <dbReference type="Rhea" id="RHEA:19670"/>
    </physiologicalReaction>
</comment>
<dbReference type="InterPro" id="IPR003495">
    <property type="entry name" value="CobW/HypB/UreG_nucleotide-bd"/>
</dbReference>
<comment type="similarity">
    <text evidence="4">Belongs to the SIMIBI class G3E GTPase family. ZNG1 subfamily.</text>
</comment>
<evidence type="ECO:0000256" key="5">
    <source>
        <dbReference type="ARBA" id="ARBA00049117"/>
    </source>
</evidence>
<dbReference type="Gene3D" id="3.40.50.300">
    <property type="entry name" value="P-loop containing nucleotide triphosphate hydrolases"/>
    <property type="match status" value="1"/>
</dbReference>
<organism evidence="7 8">
    <name type="scientific">Staphylococcus succinus</name>
    <dbReference type="NCBI Taxonomy" id="61015"/>
    <lineage>
        <taxon>Bacteria</taxon>
        <taxon>Bacillati</taxon>
        <taxon>Bacillota</taxon>
        <taxon>Bacilli</taxon>
        <taxon>Bacillales</taxon>
        <taxon>Staphylococcaceae</taxon>
        <taxon>Staphylococcus</taxon>
    </lineage>
</organism>
<keyword evidence="2" id="KW-0378">Hydrolase</keyword>
<evidence type="ECO:0000259" key="6">
    <source>
        <dbReference type="SMART" id="SM00833"/>
    </source>
</evidence>
<dbReference type="Pfam" id="PF02492">
    <property type="entry name" value="cobW"/>
    <property type="match status" value="1"/>
</dbReference>
<evidence type="ECO:0000256" key="3">
    <source>
        <dbReference type="ARBA" id="ARBA00023186"/>
    </source>
</evidence>
<dbReference type="CDD" id="cd03112">
    <property type="entry name" value="CobW-like"/>
    <property type="match status" value="1"/>
</dbReference>
<dbReference type="EMBL" id="PZFQ01000025">
    <property type="protein sequence ID" value="PTI75209.1"/>
    <property type="molecule type" value="Genomic_DNA"/>
</dbReference>
<dbReference type="InterPro" id="IPR051927">
    <property type="entry name" value="Zn_Chap_cDPG_Synth"/>
</dbReference>
<dbReference type="InterPro" id="IPR036627">
    <property type="entry name" value="CobW-likC_sf"/>
</dbReference>
<gene>
    <name evidence="7" type="ORF">BU058_08365</name>
</gene>
<evidence type="ECO:0000313" key="7">
    <source>
        <dbReference type="EMBL" id="PTI75209.1"/>
    </source>
</evidence>
<keyword evidence="3" id="KW-0143">Chaperone</keyword>